<keyword evidence="3" id="KW-1185">Reference proteome</keyword>
<feature type="transmembrane region" description="Helical" evidence="1">
    <location>
        <begin position="100"/>
        <end position="125"/>
    </location>
</feature>
<keyword evidence="1" id="KW-0472">Membrane</keyword>
<feature type="transmembrane region" description="Helical" evidence="1">
    <location>
        <begin position="137"/>
        <end position="160"/>
    </location>
</feature>
<feature type="transmembrane region" description="Helical" evidence="1">
    <location>
        <begin position="172"/>
        <end position="189"/>
    </location>
</feature>
<keyword evidence="1" id="KW-1133">Transmembrane helix</keyword>
<gene>
    <name evidence="2" type="ORF">GCM10023320_65220</name>
</gene>
<dbReference type="Proteomes" id="UP001500804">
    <property type="component" value="Unassembled WGS sequence"/>
</dbReference>
<dbReference type="EMBL" id="BAABJO010000032">
    <property type="protein sequence ID" value="GAA5135539.1"/>
    <property type="molecule type" value="Genomic_DNA"/>
</dbReference>
<name>A0ABP9NWQ9_9PSEU</name>
<reference evidence="3" key="1">
    <citation type="journal article" date="2019" name="Int. J. Syst. Evol. Microbiol.">
        <title>The Global Catalogue of Microorganisms (GCM) 10K type strain sequencing project: providing services to taxonomists for standard genome sequencing and annotation.</title>
        <authorList>
            <consortium name="The Broad Institute Genomics Platform"/>
            <consortium name="The Broad Institute Genome Sequencing Center for Infectious Disease"/>
            <person name="Wu L."/>
            <person name="Ma J."/>
        </authorList>
    </citation>
    <scope>NUCLEOTIDE SEQUENCE [LARGE SCALE GENOMIC DNA]</scope>
    <source>
        <strain evidence="3">JCM 18302</strain>
    </source>
</reference>
<comment type="caution">
    <text evidence="2">The sequence shown here is derived from an EMBL/GenBank/DDBJ whole genome shotgun (WGS) entry which is preliminary data.</text>
</comment>
<feature type="transmembrane region" description="Helical" evidence="1">
    <location>
        <begin position="75"/>
        <end position="94"/>
    </location>
</feature>
<feature type="transmembrane region" description="Helical" evidence="1">
    <location>
        <begin position="48"/>
        <end position="68"/>
    </location>
</feature>
<evidence type="ECO:0008006" key="4">
    <source>
        <dbReference type="Google" id="ProtNLM"/>
    </source>
</evidence>
<evidence type="ECO:0000256" key="1">
    <source>
        <dbReference type="SAM" id="Phobius"/>
    </source>
</evidence>
<organism evidence="2 3">
    <name type="scientific">Pseudonocardia adelaidensis</name>
    <dbReference type="NCBI Taxonomy" id="648754"/>
    <lineage>
        <taxon>Bacteria</taxon>
        <taxon>Bacillati</taxon>
        <taxon>Actinomycetota</taxon>
        <taxon>Actinomycetes</taxon>
        <taxon>Pseudonocardiales</taxon>
        <taxon>Pseudonocardiaceae</taxon>
        <taxon>Pseudonocardia</taxon>
    </lineage>
</organism>
<proteinExistence type="predicted"/>
<evidence type="ECO:0000313" key="2">
    <source>
        <dbReference type="EMBL" id="GAA5135539.1"/>
    </source>
</evidence>
<accession>A0ABP9NWQ9</accession>
<evidence type="ECO:0000313" key="3">
    <source>
        <dbReference type="Proteomes" id="UP001500804"/>
    </source>
</evidence>
<sequence length="315" mass="33128">MEGRVSQALGRTRPRVANLNGVAGRHASTLRPADGPAAPIKVQQVLEVVGLFLAPATMVTAVLYWFGFELTVGRVGWFGLTTGVLGFSTTDYLIRGTEAGVVPLVVLFFAVLVGVAAHGGLARLAARRYDTRWCRPALAITLVVGGLLSAAGFAGAFIPLSFPADGYLTPPALLATAPLFTVHVGHLLLGDVDRRYFRAAAIAAIGLAVLGVFWATSLYAEALGRGRGQQLANDLGSLPAVTVYSERSLALHTVPSKPLAASESGRYTRQYSGLRLLLFSGGKYFLLPDTWTQDGGTVVILADTAELRVEIGPGG</sequence>
<keyword evidence="1" id="KW-0812">Transmembrane</keyword>
<protein>
    <recommendedName>
        <fullName evidence="4">DUF3592 domain-containing protein</fullName>
    </recommendedName>
</protein>
<feature type="transmembrane region" description="Helical" evidence="1">
    <location>
        <begin position="196"/>
        <end position="220"/>
    </location>
</feature>